<keyword evidence="1" id="KW-1133">Transmembrane helix</keyword>
<dbReference type="Proteomes" id="UP000050975">
    <property type="component" value="Unassembled WGS sequence"/>
</dbReference>
<organism evidence="3 4">
    <name type="scientific">candidate division WOR_3 bacterium SM1_77</name>
    <dbReference type="NCBI Taxonomy" id="1703778"/>
    <lineage>
        <taxon>Bacteria</taxon>
        <taxon>Bacteria division WOR-3</taxon>
    </lineage>
</organism>
<dbReference type="GO" id="GO:0005886">
    <property type="term" value="C:plasma membrane"/>
    <property type="evidence" value="ECO:0007669"/>
    <property type="project" value="TreeGrafter"/>
</dbReference>
<evidence type="ECO:0000313" key="4">
    <source>
        <dbReference type="Proteomes" id="UP000050975"/>
    </source>
</evidence>
<accession>A0A0S8JVD6</accession>
<protein>
    <recommendedName>
        <fullName evidence="2">AsmA domain-containing protein</fullName>
    </recommendedName>
</protein>
<comment type="caution">
    <text evidence="3">The sequence shown here is derived from an EMBL/GenBank/DDBJ whole genome shotgun (WGS) entry which is preliminary data.</text>
</comment>
<evidence type="ECO:0000256" key="1">
    <source>
        <dbReference type="SAM" id="Phobius"/>
    </source>
</evidence>
<gene>
    <name evidence="3" type="ORF">AMJ74_06320</name>
</gene>
<evidence type="ECO:0000313" key="3">
    <source>
        <dbReference type="EMBL" id="KPL12725.1"/>
    </source>
</evidence>
<evidence type="ECO:0000259" key="2">
    <source>
        <dbReference type="Pfam" id="PF05170"/>
    </source>
</evidence>
<feature type="domain" description="AsmA" evidence="2">
    <location>
        <begin position="1"/>
        <end position="652"/>
    </location>
</feature>
<dbReference type="Pfam" id="PF05170">
    <property type="entry name" value="AsmA"/>
    <property type="match status" value="1"/>
</dbReference>
<dbReference type="EMBL" id="LJVE01000139">
    <property type="protein sequence ID" value="KPL12725.1"/>
    <property type="molecule type" value="Genomic_DNA"/>
</dbReference>
<dbReference type="PANTHER" id="PTHR30441:SF8">
    <property type="entry name" value="DUF748 DOMAIN-CONTAINING PROTEIN"/>
    <property type="match status" value="1"/>
</dbReference>
<dbReference type="InterPro" id="IPR007844">
    <property type="entry name" value="AsmA"/>
</dbReference>
<reference evidence="3 4" key="1">
    <citation type="journal article" date="2015" name="Microbiome">
        <title>Genomic resolution of linkages in carbon, nitrogen, and sulfur cycling among widespread estuary sediment bacteria.</title>
        <authorList>
            <person name="Baker B.J."/>
            <person name="Lazar C.S."/>
            <person name="Teske A.P."/>
            <person name="Dick G.J."/>
        </authorList>
    </citation>
    <scope>NUCLEOTIDE SEQUENCE [LARGE SCALE GENOMIC DNA]</scope>
    <source>
        <strain evidence="3">SM1_77</strain>
    </source>
</reference>
<dbReference type="GO" id="GO:0090313">
    <property type="term" value="P:regulation of protein targeting to membrane"/>
    <property type="evidence" value="ECO:0007669"/>
    <property type="project" value="TreeGrafter"/>
</dbReference>
<keyword evidence="1" id="KW-0472">Membrane</keyword>
<dbReference type="InterPro" id="IPR052894">
    <property type="entry name" value="AsmA-related"/>
</dbReference>
<dbReference type="PANTHER" id="PTHR30441">
    <property type="entry name" value="DUF748 DOMAIN-CONTAINING PROTEIN"/>
    <property type="match status" value="1"/>
</dbReference>
<sequence>MRRILKIFIPIIAIIVILLIAGYVLLTSFLPPSRIQAMAQKMARETLQRPVEIGRVGLSIGFRIGITINDISIPNVEGFKPGPMMKIDKTTLHLRLLPLLTRRVVINSVELHKAQANIEQNKEKQLNFAGLVPKEAQGMGWHVSFSNIRIRNSKIVYWNALNRTEYTVTDIDQLIKVRRNRIAISGNLTVSIPETENIPQLDMTIDNAIEYDTLSKDINIKNISVSTKPAKLKISGSVEKSSVLDLDAIMDLNDLSKLSSLLPKNAQPEDMGGAIKGDFQIKGTTEKPTIDGQFELSDIKIVPKGMKRGIENVDGALSFDRESIEDISIQGNIGATRFNLKGAVSDILTEKPALKISADIEGDLKDFQGMTEETKTITMKGALSSSVQVRGTADKPLFTGDIKISNAMIDGIGLGRPISNMNFNGRLAQDALRITGCKGEIGRSDFSFTGQISDFKKPVIRIDNRSKYINLDEIMPKTKQGKTTQGKPAPLTLNGSLHIDRLTGMDMEFKNINTEFQYKNGIIDVKNGRAQSFDGDVYIDFYYDANNPEPYRISTRLQSVSAEKILQRLLKFDRLKGKLSGKVDFQGRGLDQKSVLSNLDAVGNVVVTRGAFNNFILLSELLGWLGLKDYKNVEFSDFRCAFAIEKGKARVKDWTMASRVGDFLTNGTIGLDGNLDLHVALTLSQQNSGIVKKYHGDWIFFTDNKGRTIVDIIAKGKMGAPRFTLDRNRINQRIKGNIKDEFNQKIKEFESKLKDMLKGLKP</sequence>
<feature type="transmembrane region" description="Helical" evidence="1">
    <location>
        <begin position="7"/>
        <end position="26"/>
    </location>
</feature>
<keyword evidence="1" id="KW-0812">Transmembrane</keyword>
<dbReference type="AlphaFoldDB" id="A0A0S8JVD6"/>
<proteinExistence type="predicted"/>
<name>A0A0S8JVD6_UNCW3</name>